<dbReference type="PANTHER" id="PTHR10339">
    <property type="entry name" value="ADP-RIBOSYLTRANSFERASE"/>
    <property type="match status" value="1"/>
</dbReference>
<keyword evidence="3 10" id="KW-0808">Transferase</keyword>
<dbReference type="Gene3D" id="3.90.176.10">
    <property type="entry name" value="Toxin ADP-ribosyltransferase, Chain A, domain 1"/>
    <property type="match status" value="1"/>
</dbReference>
<accession>A0A670JM20</accession>
<dbReference type="InterPro" id="IPR000768">
    <property type="entry name" value="ART"/>
</dbReference>
<dbReference type="FunFam" id="3.90.176.10:FF:000003">
    <property type="entry name" value="NAD(P)(+)--arginine ADP-ribosyltransferase"/>
    <property type="match status" value="1"/>
</dbReference>
<evidence type="ECO:0000256" key="3">
    <source>
        <dbReference type="ARBA" id="ARBA00022679"/>
    </source>
</evidence>
<dbReference type="SUPFAM" id="SSF56399">
    <property type="entry name" value="ADP-ribosylation"/>
    <property type="match status" value="1"/>
</dbReference>
<keyword evidence="7 10" id="KW-0520">NAD</keyword>
<comment type="catalytic activity">
    <reaction evidence="9 10">
        <text>L-arginyl-[protein] + NAD(+) = N(omega)-(ADP-D-ribosyl)-L-arginyl-[protein] + nicotinamide + H(+)</text>
        <dbReference type="Rhea" id="RHEA:19149"/>
        <dbReference type="Rhea" id="RHEA-COMP:10532"/>
        <dbReference type="Rhea" id="RHEA-COMP:15087"/>
        <dbReference type="ChEBI" id="CHEBI:15378"/>
        <dbReference type="ChEBI" id="CHEBI:17154"/>
        <dbReference type="ChEBI" id="CHEBI:29965"/>
        <dbReference type="ChEBI" id="CHEBI:57540"/>
        <dbReference type="ChEBI" id="CHEBI:142554"/>
        <dbReference type="EC" id="2.4.2.31"/>
    </reaction>
</comment>
<evidence type="ECO:0000256" key="10">
    <source>
        <dbReference type="RuleBase" id="RU361228"/>
    </source>
</evidence>
<dbReference type="PROSITE" id="PS01291">
    <property type="entry name" value="ART"/>
    <property type="match status" value="1"/>
</dbReference>
<evidence type="ECO:0000256" key="6">
    <source>
        <dbReference type="ARBA" id="ARBA00022857"/>
    </source>
</evidence>
<dbReference type="PROSITE" id="PS51996">
    <property type="entry name" value="TR_MART"/>
    <property type="match status" value="1"/>
</dbReference>
<evidence type="ECO:0000256" key="7">
    <source>
        <dbReference type="ARBA" id="ARBA00023027"/>
    </source>
</evidence>
<dbReference type="GeneTree" id="ENSGT01030000234601"/>
<keyword evidence="4" id="KW-0548">Nucleotidyltransferase</keyword>
<dbReference type="OMA" id="VAIWAYT"/>
<dbReference type="EC" id="2.4.2.31" evidence="10"/>
<keyword evidence="12" id="KW-1185">Reference proteome</keyword>
<comment type="similarity">
    <text evidence="1 10">Belongs to the Arg-specific ADP-ribosyltransferase family.</text>
</comment>
<evidence type="ECO:0000256" key="5">
    <source>
        <dbReference type="ARBA" id="ARBA00022729"/>
    </source>
</evidence>
<dbReference type="Ensembl" id="ENSPMRT00000026009.1">
    <property type="protein sequence ID" value="ENSPMRP00000024514.1"/>
    <property type="gene ID" value="ENSPMRG00000015821.1"/>
</dbReference>
<dbReference type="PANTHER" id="PTHR10339:SF19">
    <property type="entry name" value="GPI-LINKED NAD(P)(+)--ARGININE ADP-RIBOSYLTRANSFERASE 1"/>
    <property type="match status" value="1"/>
</dbReference>
<dbReference type="GO" id="GO:0016779">
    <property type="term" value="F:nucleotidyltransferase activity"/>
    <property type="evidence" value="ECO:0007669"/>
    <property type="project" value="UniProtKB-KW"/>
</dbReference>
<dbReference type="AlphaFoldDB" id="A0A670JM20"/>
<organism evidence="11 12">
    <name type="scientific">Podarcis muralis</name>
    <name type="common">Wall lizard</name>
    <name type="synonym">Lacerta muralis</name>
    <dbReference type="NCBI Taxonomy" id="64176"/>
    <lineage>
        <taxon>Eukaryota</taxon>
        <taxon>Metazoa</taxon>
        <taxon>Chordata</taxon>
        <taxon>Craniata</taxon>
        <taxon>Vertebrata</taxon>
        <taxon>Euteleostomi</taxon>
        <taxon>Lepidosauria</taxon>
        <taxon>Squamata</taxon>
        <taxon>Bifurcata</taxon>
        <taxon>Unidentata</taxon>
        <taxon>Episquamata</taxon>
        <taxon>Laterata</taxon>
        <taxon>Lacertibaenia</taxon>
        <taxon>Lacertidae</taxon>
        <taxon>Podarcis</taxon>
    </lineage>
</organism>
<keyword evidence="8" id="KW-1015">Disulfide bond</keyword>
<dbReference type="Pfam" id="PF01129">
    <property type="entry name" value="ART"/>
    <property type="match status" value="1"/>
</dbReference>
<dbReference type="InterPro" id="IPR050999">
    <property type="entry name" value="ADP-ribosyltransferase_ARG"/>
</dbReference>
<protein>
    <recommendedName>
        <fullName evidence="10">NAD(P)(+)--arginine ADP-ribosyltransferase</fullName>
        <ecNumber evidence="10">2.4.2.31</ecNumber>
    </recommendedName>
    <alternativeName>
        <fullName evidence="10">Mono(ADP-ribosyl)transferase</fullName>
    </alternativeName>
</protein>
<evidence type="ECO:0000313" key="11">
    <source>
        <dbReference type="Ensembl" id="ENSPMRP00000024514.1"/>
    </source>
</evidence>
<keyword evidence="5" id="KW-0732">Signal</keyword>
<evidence type="ECO:0000256" key="8">
    <source>
        <dbReference type="ARBA" id="ARBA00023157"/>
    </source>
</evidence>
<evidence type="ECO:0000256" key="4">
    <source>
        <dbReference type="ARBA" id="ARBA00022695"/>
    </source>
</evidence>
<dbReference type="PRINTS" id="PR00970">
    <property type="entry name" value="RIBTRNSFRASE"/>
</dbReference>
<reference evidence="11" key="2">
    <citation type="submission" date="2025-08" db="UniProtKB">
        <authorList>
            <consortium name="Ensembl"/>
        </authorList>
    </citation>
    <scope>IDENTIFICATION</scope>
</reference>
<evidence type="ECO:0000256" key="9">
    <source>
        <dbReference type="ARBA" id="ARBA00047597"/>
    </source>
</evidence>
<dbReference type="GO" id="GO:0003950">
    <property type="term" value="F:NAD+ poly-ADP-ribosyltransferase activity"/>
    <property type="evidence" value="ECO:0007669"/>
    <property type="project" value="TreeGrafter"/>
</dbReference>
<dbReference type="GO" id="GO:0106274">
    <property type="term" value="F:NAD+-protein-arginine ADP-ribosyltransferase activity"/>
    <property type="evidence" value="ECO:0007669"/>
    <property type="project" value="UniProtKB-EC"/>
</dbReference>
<keyword evidence="2 10" id="KW-0328">Glycosyltransferase</keyword>
<reference evidence="11 12" key="1">
    <citation type="journal article" date="2019" name="Proc. Natl. Acad. Sci. U.S.A.">
        <title>Regulatory changes in pterin and carotenoid genes underlie balanced color polymorphisms in the wall lizard.</title>
        <authorList>
            <person name="Andrade P."/>
            <person name="Pinho C."/>
            <person name="Perez I de Lanuza G."/>
            <person name="Afonso S."/>
            <person name="Brejcha J."/>
            <person name="Rubin C.J."/>
            <person name="Wallerman O."/>
            <person name="Pereira P."/>
            <person name="Sabatino S.J."/>
            <person name="Bellati A."/>
            <person name="Pellitteri-Rosa D."/>
            <person name="Bosakova Z."/>
            <person name="Bunikis I."/>
            <person name="Carretero M.A."/>
            <person name="Feiner N."/>
            <person name="Marsik P."/>
            <person name="Pauperio F."/>
            <person name="Salvi D."/>
            <person name="Soler L."/>
            <person name="While G.M."/>
            <person name="Uller T."/>
            <person name="Font E."/>
            <person name="Andersson L."/>
            <person name="Carneiro M."/>
        </authorList>
    </citation>
    <scope>NUCLEOTIDE SEQUENCE</scope>
</reference>
<dbReference type="Proteomes" id="UP000472272">
    <property type="component" value="Chromosome 13"/>
</dbReference>
<proteinExistence type="inferred from homology"/>
<evidence type="ECO:0000313" key="12">
    <source>
        <dbReference type="Proteomes" id="UP000472272"/>
    </source>
</evidence>
<reference evidence="11" key="3">
    <citation type="submission" date="2025-09" db="UniProtKB">
        <authorList>
            <consortium name="Ensembl"/>
        </authorList>
    </citation>
    <scope>IDENTIFICATION</scope>
</reference>
<name>A0A670JM20_PODMU</name>
<evidence type="ECO:0000256" key="2">
    <source>
        <dbReference type="ARBA" id="ARBA00022676"/>
    </source>
</evidence>
<evidence type="ECO:0000256" key="1">
    <source>
        <dbReference type="ARBA" id="ARBA00009558"/>
    </source>
</evidence>
<keyword evidence="6 10" id="KW-0521">NADP</keyword>
<sequence>NGLGAGSSEMSTNRSQPILNMAHYSLDDKYEGCLESMQSILTSLILSELNMSKIYKEAWEEGLFNWQENQSKLYPKNMEELSEVAIWAYTGAYPSLYRKFNAATRTAGKGPEEYEAYPFKSLHFLLTQATLSFKRKDHKCVKVYRGTGVKFSINDLFRFGQFTSTSENSIVAEVFQTVTFFKLFTCEGIDISEMSLFKEQEVLVPPYEIFKVTSVEDTPDGQTVDAKSVGTCSYHNCAFEGKGNQMEVTGFLSTGKVSLQKKIVKGGGLGATFLLGNLLEAACQ</sequence>